<feature type="domain" description="Transcription activator GCR1-like" evidence="2">
    <location>
        <begin position="216"/>
        <end position="276"/>
    </location>
</feature>
<protein>
    <recommendedName>
        <fullName evidence="2">Transcription activator GCR1-like domain-containing protein</fullName>
    </recommendedName>
</protein>
<evidence type="ECO:0000256" key="1">
    <source>
        <dbReference type="SAM" id="MobiDB-lite"/>
    </source>
</evidence>
<dbReference type="InterPro" id="IPR022210">
    <property type="entry name" value="TF_GCR1-like"/>
</dbReference>
<name>V2W595_MONRO</name>
<dbReference type="Proteomes" id="UP000017559">
    <property type="component" value="Unassembled WGS sequence"/>
</dbReference>
<evidence type="ECO:0000313" key="3">
    <source>
        <dbReference type="EMBL" id="ESK81998.1"/>
    </source>
</evidence>
<reference evidence="3 4" key="1">
    <citation type="journal article" date="2014" name="BMC Genomics">
        <title>Genome and secretome analysis of the hemibiotrophic fungal pathogen, Moniliophthora roreri, which causes frosty pod rot disease of cacao: mechanisms of the biotrophic and necrotrophic phases.</title>
        <authorList>
            <person name="Meinhardt L.W."/>
            <person name="Costa G.G.L."/>
            <person name="Thomazella D.P.T."/>
            <person name="Teixeira P.J.P.L."/>
            <person name="Carazzolle M.F."/>
            <person name="Schuster S.C."/>
            <person name="Carlson J.E."/>
            <person name="Guiltinan M.J."/>
            <person name="Mieczkowski P."/>
            <person name="Farmer A."/>
            <person name="Ramaraj T."/>
            <person name="Crozier J."/>
            <person name="Davis R.E."/>
            <person name="Shao J."/>
            <person name="Melnick R.L."/>
            <person name="Pereira G.A.G."/>
            <person name="Bailey B.A."/>
        </authorList>
    </citation>
    <scope>NUCLEOTIDE SEQUENCE [LARGE SCALE GENOMIC DNA]</scope>
    <source>
        <strain evidence="3 4">MCA 2997</strain>
    </source>
</reference>
<evidence type="ECO:0000259" key="2">
    <source>
        <dbReference type="Pfam" id="PF12550"/>
    </source>
</evidence>
<dbReference type="KEGG" id="mrr:Moror_8423"/>
<keyword evidence="4" id="KW-1185">Reference proteome</keyword>
<organism evidence="3 4">
    <name type="scientific">Moniliophthora roreri (strain MCA 2997)</name>
    <name type="common">Cocoa frosty pod rot fungus</name>
    <name type="synonym">Crinipellis roreri</name>
    <dbReference type="NCBI Taxonomy" id="1381753"/>
    <lineage>
        <taxon>Eukaryota</taxon>
        <taxon>Fungi</taxon>
        <taxon>Dikarya</taxon>
        <taxon>Basidiomycota</taxon>
        <taxon>Agaricomycotina</taxon>
        <taxon>Agaricomycetes</taxon>
        <taxon>Agaricomycetidae</taxon>
        <taxon>Agaricales</taxon>
        <taxon>Marasmiineae</taxon>
        <taxon>Marasmiaceae</taxon>
        <taxon>Moniliophthora</taxon>
    </lineage>
</organism>
<gene>
    <name evidence="3" type="ORF">Moror_8423</name>
</gene>
<feature type="region of interest" description="Disordered" evidence="1">
    <location>
        <begin position="77"/>
        <end position="161"/>
    </location>
</feature>
<proteinExistence type="predicted"/>
<dbReference type="OrthoDB" id="3046224at2759"/>
<dbReference type="Pfam" id="PF12550">
    <property type="entry name" value="GCR1_C"/>
    <property type="match status" value="1"/>
</dbReference>
<dbReference type="STRING" id="1381753.V2W595"/>
<accession>V2W595</accession>
<dbReference type="EMBL" id="AWSO01002117">
    <property type="protein sequence ID" value="ESK81998.1"/>
    <property type="molecule type" value="Genomic_DNA"/>
</dbReference>
<dbReference type="HOGENOM" id="CLU_869018_0_0_1"/>
<feature type="compositionally biased region" description="Polar residues" evidence="1">
    <location>
        <begin position="150"/>
        <end position="161"/>
    </location>
</feature>
<dbReference type="AlphaFoldDB" id="V2W595"/>
<comment type="caution">
    <text evidence="3">The sequence shown here is derived from an EMBL/GenBank/DDBJ whole genome shotgun (WGS) entry which is preliminary data.</text>
</comment>
<evidence type="ECO:0000313" key="4">
    <source>
        <dbReference type="Proteomes" id="UP000017559"/>
    </source>
</evidence>
<feature type="compositionally biased region" description="Low complexity" evidence="1">
    <location>
        <begin position="124"/>
        <end position="149"/>
    </location>
</feature>
<sequence length="320" mass="36222">MLAQAEEEARMQLQELVPDIAIWVKGFIESETAHNRSCQAEMQREIQDTCSALHTVTQTLTVNSALKQKWNVDIRNLSAAQPPPTTGTLSKLSKCRRTQLSTTVPEPHEDEQPATSSPPQMKPSETQMTSTSSHTSPSNSSNSLPMPQSAPTSSSDLSAQTQLQQTDILQKQAEVMSGLERRFGAGKVSQHTWDWVYGLGDWIPWYQFGERPDREGIWQEHILGIGGQLSVQELEEQWTGKWKTNWTMKNESSRRQQLISLIDKLKSKPNWNIPLAFRFLNDHFPIDPKSTVSDPITKEKYLTSTGNFCCWLQKKDSSSY</sequence>